<keyword evidence="1" id="KW-1133">Transmembrane helix</keyword>
<proteinExistence type="predicted"/>
<dbReference type="Proteomes" id="UP000887574">
    <property type="component" value="Unplaced"/>
</dbReference>
<organism evidence="2 3">
    <name type="scientific">Ditylenchus dipsaci</name>
    <dbReference type="NCBI Taxonomy" id="166011"/>
    <lineage>
        <taxon>Eukaryota</taxon>
        <taxon>Metazoa</taxon>
        <taxon>Ecdysozoa</taxon>
        <taxon>Nematoda</taxon>
        <taxon>Chromadorea</taxon>
        <taxon>Rhabditida</taxon>
        <taxon>Tylenchina</taxon>
        <taxon>Tylenchomorpha</taxon>
        <taxon>Sphaerularioidea</taxon>
        <taxon>Anguinidae</taxon>
        <taxon>Anguininae</taxon>
        <taxon>Ditylenchus</taxon>
    </lineage>
</organism>
<dbReference type="WBParaSite" id="jg21747">
    <property type="protein sequence ID" value="jg21747"/>
    <property type="gene ID" value="jg21747"/>
</dbReference>
<feature type="transmembrane region" description="Helical" evidence="1">
    <location>
        <begin position="46"/>
        <end position="67"/>
    </location>
</feature>
<feature type="transmembrane region" description="Helical" evidence="1">
    <location>
        <begin position="133"/>
        <end position="156"/>
    </location>
</feature>
<feature type="transmembrane region" description="Helical" evidence="1">
    <location>
        <begin position="23"/>
        <end position="40"/>
    </location>
</feature>
<evidence type="ECO:0000313" key="3">
    <source>
        <dbReference type="WBParaSite" id="jg21747"/>
    </source>
</evidence>
<accession>A0A915DQ69</accession>
<dbReference type="AlphaFoldDB" id="A0A915DQ69"/>
<reference evidence="3" key="1">
    <citation type="submission" date="2022-11" db="UniProtKB">
        <authorList>
            <consortium name="WormBaseParasite"/>
        </authorList>
    </citation>
    <scope>IDENTIFICATION</scope>
</reference>
<evidence type="ECO:0000313" key="2">
    <source>
        <dbReference type="Proteomes" id="UP000887574"/>
    </source>
</evidence>
<dbReference type="PANTHER" id="PTHR34851">
    <property type="entry name" value="PROTEIN CBG05235-RELATED"/>
    <property type="match status" value="1"/>
</dbReference>
<keyword evidence="1" id="KW-0472">Membrane</keyword>
<sequence length="182" mass="20660">MQVSPIYHDPKYKCCCGTHVERGAYIIAIAGSVLAVLSLLTNIQQLNYPLLSGTIIQIALYLSIIYAQKRRETWLYLPYLILTAIGLFLLTLFIILLIVMSILMPASWINVMQDSDRVGISGTGFKEQDVQSIMRIATAAIAAIYIVFFSISLWFYSVVYRAYKYMQDEQSIRVAPPTLYRV</sequence>
<keyword evidence="2" id="KW-1185">Reference proteome</keyword>
<feature type="transmembrane region" description="Helical" evidence="1">
    <location>
        <begin position="79"/>
        <end position="104"/>
    </location>
</feature>
<protein>
    <submittedName>
        <fullName evidence="3">Uncharacterized protein</fullName>
    </submittedName>
</protein>
<dbReference type="PANTHER" id="PTHR34851:SF5">
    <property type="entry name" value="MARVEL DOMAIN-CONTAINING PROTEIN"/>
    <property type="match status" value="1"/>
</dbReference>
<keyword evidence="1" id="KW-0812">Transmembrane</keyword>
<name>A0A915DQ69_9BILA</name>
<evidence type="ECO:0000256" key="1">
    <source>
        <dbReference type="SAM" id="Phobius"/>
    </source>
</evidence>